<keyword evidence="5" id="KW-1185">Reference proteome</keyword>
<keyword evidence="1" id="KW-0175">Coiled coil</keyword>
<feature type="compositionally biased region" description="Polar residues" evidence="2">
    <location>
        <begin position="240"/>
        <end position="256"/>
    </location>
</feature>
<accession>A0AAD8L129</accession>
<gene>
    <name evidence="4" type="ORF">QVD17_11639</name>
</gene>
<dbReference type="PROSITE" id="PS51840">
    <property type="entry name" value="C2_NT"/>
    <property type="match status" value="1"/>
</dbReference>
<organism evidence="4 5">
    <name type="scientific">Tagetes erecta</name>
    <name type="common">African marigold</name>
    <dbReference type="NCBI Taxonomy" id="13708"/>
    <lineage>
        <taxon>Eukaryota</taxon>
        <taxon>Viridiplantae</taxon>
        <taxon>Streptophyta</taxon>
        <taxon>Embryophyta</taxon>
        <taxon>Tracheophyta</taxon>
        <taxon>Spermatophyta</taxon>
        <taxon>Magnoliopsida</taxon>
        <taxon>eudicotyledons</taxon>
        <taxon>Gunneridae</taxon>
        <taxon>Pentapetalae</taxon>
        <taxon>asterids</taxon>
        <taxon>campanulids</taxon>
        <taxon>Asterales</taxon>
        <taxon>Asteraceae</taxon>
        <taxon>Asteroideae</taxon>
        <taxon>Heliantheae alliance</taxon>
        <taxon>Tageteae</taxon>
        <taxon>Tagetes</taxon>
    </lineage>
</organism>
<dbReference type="PANTHER" id="PTHR47270:SF3">
    <property type="entry name" value="HYPOTETICAL PROTEIN"/>
    <property type="match status" value="1"/>
</dbReference>
<feature type="region of interest" description="Disordered" evidence="2">
    <location>
        <begin position="240"/>
        <end position="300"/>
    </location>
</feature>
<dbReference type="Gene3D" id="1.10.287.1490">
    <property type="match status" value="1"/>
</dbReference>
<feature type="coiled-coil region" evidence="1">
    <location>
        <begin position="396"/>
        <end position="651"/>
    </location>
</feature>
<evidence type="ECO:0000256" key="2">
    <source>
        <dbReference type="SAM" id="MobiDB-lite"/>
    </source>
</evidence>
<comment type="caution">
    <text evidence="4">The sequence shown here is derived from an EMBL/GenBank/DDBJ whole genome shotgun (WGS) entry which is preliminary data.</text>
</comment>
<feature type="region of interest" description="Disordered" evidence="2">
    <location>
        <begin position="152"/>
        <end position="193"/>
    </location>
</feature>
<evidence type="ECO:0000256" key="1">
    <source>
        <dbReference type="SAM" id="Coils"/>
    </source>
</evidence>
<feature type="coiled-coil region" evidence="1">
    <location>
        <begin position="300"/>
        <end position="369"/>
    </location>
</feature>
<evidence type="ECO:0000259" key="3">
    <source>
        <dbReference type="PROSITE" id="PS51840"/>
    </source>
</evidence>
<feature type="compositionally biased region" description="Low complexity" evidence="2">
    <location>
        <begin position="171"/>
        <end position="189"/>
    </location>
</feature>
<reference evidence="4" key="1">
    <citation type="journal article" date="2023" name="bioRxiv">
        <title>Improved chromosome-level genome assembly for marigold (Tagetes erecta).</title>
        <authorList>
            <person name="Jiang F."/>
            <person name="Yuan L."/>
            <person name="Wang S."/>
            <person name="Wang H."/>
            <person name="Xu D."/>
            <person name="Wang A."/>
            <person name="Fan W."/>
        </authorList>
    </citation>
    <scope>NUCLEOTIDE SEQUENCE</scope>
    <source>
        <strain evidence="4">WSJ</strain>
        <tissue evidence="4">Leaf</tissue>
    </source>
</reference>
<dbReference type="PANTHER" id="PTHR47270">
    <property type="entry name" value="PROTEIN MLP1-LIKE"/>
    <property type="match status" value="1"/>
</dbReference>
<proteinExistence type="predicted"/>
<dbReference type="AlphaFoldDB" id="A0AAD8L129"/>
<dbReference type="EMBL" id="JAUHHV010000003">
    <property type="protein sequence ID" value="KAK1429430.1"/>
    <property type="molecule type" value="Genomic_DNA"/>
</dbReference>
<dbReference type="Pfam" id="PF10358">
    <property type="entry name" value="NT-C2"/>
    <property type="match status" value="1"/>
</dbReference>
<feature type="domain" description="C2 NT-type" evidence="3">
    <location>
        <begin position="7"/>
        <end position="143"/>
    </location>
</feature>
<evidence type="ECO:0000313" key="5">
    <source>
        <dbReference type="Proteomes" id="UP001229421"/>
    </source>
</evidence>
<feature type="coiled-coil region" evidence="1">
    <location>
        <begin position="680"/>
        <end position="967"/>
    </location>
</feature>
<feature type="compositionally biased region" description="Low complexity" evidence="2">
    <location>
        <begin position="261"/>
        <end position="273"/>
    </location>
</feature>
<evidence type="ECO:0000313" key="4">
    <source>
        <dbReference type="EMBL" id="KAK1429430.1"/>
    </source>
</evidence>
<protein>
    <recommendedName>
        <fullName evidence="3">C2 NT-type domain-containing protein</fullName>
    </recommendedName>
</protein>
<dbReference type="Proteomes" id="UP001229421">
    <property type="component" value="Unassembled WGS sequence"/>
</dbReference>
<feature type="coiled-coil region" evidence="1">
    <location>
        <begin position="996"/>
        <end position="1253"/>
    </location>
</feature>
<name>A0AAD8L129_TARER</name>
<dbReference type="InterPro" id="IPR019448">
    <property type="entry name" value="NT-C2"/>
</dbReference>
<sequence>MFKQQRNGKSPSSVERVDFKFLNFQALQVPKVWDKLLVSIISVETGKTVARSNKALVRNGNCQWTETLSESIWISHYESSKELEEHLFKFVVSMGSARSGILGEATVNIARYYTSSRSSGLVSLPLKKCNYGTILQVKIQCLTPRTKLRVEGSNTRSNTEVVDEDYEDAGSRSNGSAASLNLSAKSPPSQDLPPISLLERIKFLETNYEPSGSNQNNDSAEYSLEKEKFYQKSHLNGIKNNFDVTSRTSSPRSIYQSGEDVSVSKSINSSFKSRITHDEQEQEYEDSPQPVPPSSSMMNVGSSKNLLEAAEDTIEELRDEAKMWERNSQKLMLDLEILKEKFSDQSKILADSQMELSAALAERDGMKKEVDHVKMLLQESVVKQKERVESKSAYNSESQSQLIKELETELKAHKESNRDLAQQLKRNQESNIELVCILQELEETTETQRAELEELLVVKSKLTELEKSFNSNLVETRSLQLKLQQMEESEKTLQANMLILEQALENKISDLENERISNSQTLSDLEKEYKNGLALKEEDINNLESKLSERKEIEETQMREIERLKMKVGEVENECRELTNENLELVCELEESKKVIQERDTTIEEDRKLLEDYSLKIRELESMKVEQEAQIADLEKEKEELQENMEIALNESNITSICLDNLRNDLMVLSNSVDSQVSANKLLEQKAIELENVKSEMELRLFEMEEENIKLLDRVSDLQGQLQHLKDQHESTQLELERSESEKSDLQQEVENLQNVEKSLLNAREECEYVKSEKQKLQESAEKLIEECNTLQKSYEDMTKGNAKLHDQVSRLEIELMGAREELVTSSEKLADFEEKYSSMLEEYMFKEKSLSSHLDELNQENWKLKEKITMEESLLNQMYLEKTAEIENFQSEVDNLKEEISRLYEQKSKLTSEKSNLESSLKEVQSRTESIENELQTVREESELKIQDLTTELASLKQNHKKLMTNHDKKSKLLTSYRMREERKKTMDNDLELKLTISEYERQQLIEEAANLKDKLHKTLNLESELLDYKQKLDKLKNEKSNLEASLRSISSSFEELKAEKMSFAEKISDYEDCKSRKNALEEKLTRLEGDLTVKNTSRSQDADMKNEISRIKSANLQYQLKIQQLEGEKNECLKKLSSLEEDHKLLTAKTKTVVNETHSQEDIDYAAKIEMLEAELDEALDSNNKYRLQLQRMKSEGRNSLLTANGKTKNEGEVITKERFERTKSSLETELKDLRDRYLEMSLKYAEVEAEREDLVMQLKTNSSGRKRYQFIDNP</sequence>